<comment type="similarity">
    <text evidence="1">Belongs to the phosphate acetyltransferase and butyryltransferase family.</text>
</comment>
<reference evidence="5 6" key="1">
    <citation type="submission" date="2023-07" db="EMBL/GenBank/DDBJ databases">
        <title>Genomic Encyclopedia of Type Strains, Phase IV (KMG-IV): sequencing the most valuable type-strain genomes for metagenomic binning, comparative biology and taxonomic classification.</title>
        <authorList>
            <person name="Goeker M."/>
        </authorList>
    </citation>
    <scope>NUCLEOTIDE SEQUENCE [LARGE SCALE GENOMIC DNA]</scope>
    <source>
        <strain evidence="5 6">DSM 9768</strain>
    </source>
</reference>
<keyword evidence="2 5" id="KW-0808">Transferase</keyword>
<protein>
    <submittedName>
        <fullName evidence="5">Phosphate butyryltransferase</fullName>
        <ecNumber evidence="5">2.3.1.19</ecNumber>
    </submittedName>
</protein>
<evidence type="ECO:0000313" key="5">
    <source>
        <dbReference type="EMBL" id="MDQ0256233.1"/>
    </source>
</evidence>
<dbReference type="InterPro" id="IPR012147">
    <property type="entry name" value="P_Ac_Bu_trans"/>
</dbReference>
<evidence type="ECO:0000256" key="1">
    <source>
        <dbReference type="ARBA" id="ARBA00005656"/>
    </source>
</evidence>
<dbReference type="Pfam" id="PF01515">
    <property type="entry name" value="PTA_PTB"/>
    <property type="match status" value="1"/>
</dbReference>
<dbReference type="EC" id="2.3.1.19" evidence="5"/>
<name>A0ABT9ZYA7_9BACI</name>
<feature type="domain" description="Phosphate acetyl/butaryl transferase" evidence="4">
    <location>
        <begin position="82"/>
        <end position="296"/>
    </location>
</feature>
<dbReference type="PANTHER" id="PTHR43356">
    <property type="entry name" value="PHOSPHATE ACETYLTRANSFERASE"/>
    <property type="match status" value="1"/>
</dbReference>
<evidence type="ECO:0000256" key="2">
    <source>
        <dbReference type="ARBA" id="ARBA00022679"/>
    </source>
</evidence>
<dbReference type="InterPro" id="IPR050500">
    <property type="entry name" value="Phos_Acetyltrans/Butyryltrans"/>
</dbReference>
<dbReference type="EMBL" id="JAUSUG010000015">
    <property type="protein sequence ID" value="MDQ0256233.1"/>
    <property type="molecule type" value="Genomic_DNA"/>
</dbReference>
<dbReference type="PANTHER" id="PTHR43356:SF2">
    <property type="entry name" value="PHOSPHATE ACETYLTRANSFERASE"/>
    <property type="match status" value="1"/>
</dbReference>
<dbReference type="PIRSF" id="PIRSF000428">
    <property type="entry name" value="P_Ac_trans"/>
    <property type="match status" value="1"/>
</dbReference>
<dbReference type="SUPFAM" id="SSF53659">
    <property type="entry name" value="Isocitrate/Isopropylmalate dehydrogenase-like"/>
    <property type="match status" value="1"/>
</dbReference>
<evidence type="ECO:0000259" key="4">
    <source>
        <dbReference type="Pfam" id="PF01515"/>
    </source>
</evidence>
<dbReference type="Gene3D" id="3.40.718.10">
    <property type="entry name" value="Isopropylmalate Dehydrogenase"/>
    <property type="match status" value="1"/>
</dbReference>
<dbReference type="Proteomes" id="UP001230005">
    <property type="component" value="Unassembled WGS sequence"/>
</dbReference>
<comment type="caution">
    <text evidence="5">The sequence shown here is derived from an EMBL/GenBank/DDBJ whole genome shotgun (WGS) entry which is preliminary data.</text>
</comment>
<evidence type="ECO:0000256" key="3">
    <source>
        <dbReference type="ARBA" id="ARBA00023315"/>
    </source>
</evidence>
<organism evidence="5 6">
    <name type="scientific">Evansella vedderi</name>
    <dbReference type="NCBI Taxonomy" id="38282"/>
    <lineage>
        <taxon>Bacteria</taxon>
        <taxon>Bacillati</taxon>
        <taxon>Bacillota</taxon>
        <taxon>Bacilli</taxon>
        <taxon>Bacillales</taxon>
        <taxon>Bacillaceae</taxon>
        <taxon>Evansella</taxon>
    </lineage>
</organism>
<keyword evidence="6" id="KW-1185">Reference proteome</keyword>
<dbReference type="RefSeq" id="WP_307328037.1">
    <property type="nucleotide sequence ID" value="NZ_JAUSUG010000015.1"/>
</dbReference>
<dbReference type="GO" id="GO:0050182">
    <property type="term" value="F:phosphate butyryltransferase activity"/>
    <property type="evidence" value="ECO:0007669"/>
    <property type="project" value="UniProtKB-EC"/>
</dbReference>
<sequence length="302" mass="32166">MALEKLMEAVQSRNSNRTIVIAHAVDASLFLAMKQALERNLASFILVGPLKEMEKLLEEAEIPKELEGKVAKVNAEDDKASALKAVQLVSEGKGNALMKGMLSTSTLLKAVLNKEVGLRTGKVLSHLAGFSFADKEQLLFLTDAAMNIAPDLRDKEQIIENAVDAVRHIGIEKPRVAVITAVETVNPAMQATLDAAALTQMNRRGQLKNCIVDGPLGLDNAISEESAKQKGITSEVAGKADILLAPSIEAGNVLYKSLTYFGNAVVGGIIVGAKAPIILTSRTDKVESKLLSMLLAISSIEA</sequence>
<evidence type="ECO:0000313" key="6">
    <source>
        <dbReference type="Proteomes" id="UP001230005"/>
    </source>
</evidence>
<accession>A0ABT9ZYA7</accession>
<gene>
    <name evidence="5" type="ORF">J2S74_003651</name>
</gene>
<dbReference type="InterPro" id="IPR002505">
    <property type="entry name" value="PTA_PTB"/>
</dbReference>
<dbReference type="NCBIfam" id="NF006045">
    <property type="entry name" value="PRK08190.1"/>
    <property type="match status" value="1"/>
</dbReference>
<proteinExistence type="inferred from homology"/>
<keyword evidence="3 5" id="KW-0012">Acyltransferase</keyword>